<dbReference type="AlphaFoldDB" id="A0A345D9K8"/>
<dbReference type="SUPFAM" id="SSF143100">
    <property type="entry name" value="TTHA1013/TTHA0281-like"/>
    <property type="match status" value="1"/>
</dbReference>
<gene>
    <name evidence="2" type="primary">hicB_1</name>
    <name evidence="2" type="ORF">DTO96_100763</name>
</gene>
<dbReference type="InterPro" id="IPR035069">
    <property type="entry name" value="TTHA1013/TTHA0281-like"/>
</dbReference>
<dbReference type="InterPro" id="IPR031807">
    <property type="entry name" value="HicB-like"/>
</dbReference>
<dbReference type="PANTHER" id="PTHR34504">
    <property type="entry name" value="ANTITOXIN HICB"/>
    <property type="match status" value="1"/>
</dbReference>
<dbReference type="OrthoDB" id="5772151at2"/>
<dbReference type="RefSeq" id="WP_114562286.1">
    <property type="nucleotide sequence ID" value="NZ_CP031124.1"/>
</dbReference>
<dbReference type="Pfam" id="PF15919">
    <property type="entry name" value="HicB_lk_antitox"/>
    <property type="match status" value="1"/>
</dbReference>
<evidence type="ECO:0000313" key="2">
    <source>
        <dbReference type="EMBL" id="AXF85046.1"/>
    </source>
</evidence>
<proteinExistence type="predicted"/>
<reference evidence="3" key="1">
    <citation type="submission" date="2018-07" db="EMBL/GenBank/DDBJ databases">
        <authorList>
            <person name="Kim H."/>
        </authorList>
    </citation>
    <scope>NUCLEOTIDE SEQUENCE [LARGE SCALE GENOMIC DNA]</scope>
    <source>
        <strain evidence="3">F02</strain>
    </source>
</reference>
<dbReference type="InterPro" id="IPR051404">
    <property type="entry name" value="TA_system_antitoxin"/>
</dbReference>
<organism evidence="2 3">
    <name type="scientific">Ephemeroptericola cinctiostellae</name>
    <dbReference type="NCBI Taxonomy" id="2268024"/>
    <lineage>
        <taxon>Bacteria</taxon>
        <taxon>Pseudomonadati</taxon>
        <taxon>Pseudomonadota</taxon>
        <taxon>Betaproteobacteria</taxon>
        <taxon>Burkholderiales</taxon>
        <taxon>Burkholderiaceae</taxon>
        <taxon>Ephemeroptericola</taxon>
    </lineage>
</organism>
<dbReference type="Gene3D" id="3.30.160.250">
    <property type="match status" value="1"/>
</dbReference>
<accession>A0A345D9K8</accession>
<evidence type="ECO:0000313" key="3">
    <source>
        <dbReference type="Proteomes" id="UP000252182"/>
    </source>
</evidence>
<protein>
    <submittedName>
        <fullName evidence="2">Antitoxin HicB</fullName>
    </submittedName>
</protein>
<keyword evidence="3" id="KW-1185">Reference proteome</keyword>
<dbReference type="EMBL" id="CP031124">
    <property type="protein sequence ID" value="AXF85046.1"/>
    <property type="molecule type" value="Genomic_DNA"/>
</dbReference>
<name>A0A345D9K8_9BURK</name>
<sequence length="141" mass="15671">MKRLNSYPIELTEDTGGYVVTFPDIPEAMTQGDTLDEALEMAQDVLLIAMDFYFEDKRPVPMPSKAAKGQHTIQLPLSVWAKILVLNELCHQNLQPADVARKMGTRPQDVNRILNLHCTTKIDTIAAALHAVGKELSLSID</sequence>
<feature type="domain" description="HicB-like antitoxin of toxin-antitoxin system" evidence="1">
    <location>
        <begin position="7"/>
        <end position="82"/>
    </location>
</feature>
<dbReference type="Proteomes" id="UP000252182">
    <property type="component" value="Chromosome"/>
</dbReference>
<evidence type="ECO:0000259" key="1">
    <source>
        <dbReference type="Pfam" id="PF15919"/>
    </source>
</evidence>
<dbReference type="KEGG" id="hyf:DTO96_100763"/>
<dbReference type="PANTHER" id="PTHR34504:SF4">
    <property type="entry name" value="ANTITOXIN HICB"/>
    <property type="match status" value="1"/>
</dbReference>